<organism evidence="2 3">
    <name type="scientific">Diaminobutyricimonas aerilata</name>
    <dbReference type="NCBI Taxonomy" id="1162967"/>
    <lineage>
        <taxon>Bacteria</taxon>
        <taxon>Bacillati</taxon>
        <taxon>Actinomycetota</taxon>
        <taxon>Actinomycetes</taxon>
        <taxon>Micrococcales</taxon>
        <taxon>Microbacteriaceae</taxon>
        <taxon>Diaminobutyricimonas</taxon>
    </lineage>
</organism>
<evidence type="ECO:0000313" key="3">
    <source>
        <dbReference type="Proteomes" id="UP000228758"/>
    </source>
</evidence>
<reference evidence="2 3" key="1">
    <citation type="submission" date="2017-11" db="EMBL/GenBank/DDBJ databases">
        <title>Genomic Encyclopedia of Archaeal and Bacterial Type Strains, Phase II (KMG-II): From Individual Species to Whole Genera.</title>
        <authorList>
            <person name="Goeker M."/>
        </authorList>
    </citation>
    <scope>NUCLEOTIDE SEQUENCE [LARGE SCALE GENOMIC DNA]</scope>
    <source>
        <strain evidence="2 3">DSM 27393</strain>
    </source>
</reference>
<protein>
    <submittedName>
        <fullName evidence="2">Putative regulator of septum formation</fullName>
    </submittedName>
</protein>
<gene>
    <name evidence="2" type="ORF">CLV46_2372</name>
</gene>
<dbReference type="RefSeq" id="WP_100366036.1">
    <property type="nucleotide sequence ID" value="NZ_PGFF01000001.1"/>
</dbReference>
<name>A0A2M9CLM6_9MICO</name>
<dbReference type="OrthoDB" id="3628931at2"/>
<dbReference type="Proteomes" id="UP000228758">
    <property type="component" value="Unassembled WGS sequence"/>
</dbReference>
<keyword evidence="3" id="KW-1185">Reference proteome</keyword>
<accession>A0A2M9CLM6</accession>
<proteinExistence type="predicted"/>
<dbReference type="InterPro" id="IPR026004">
    <property type="entry name" value="Septum_form"/>
</dbReference>
<dbReference type="EMBL" id="PGFF01000001">
    <property type="protein sequence ID" value="PJJ72796.1"/>
    <property type="molecule type" value="Genomic_DNA"/>
</dbReference>
<sequence>MSSSPLARTLAVAAIALAGVTLSGCSLLSQFGGAGSAPQRDEQNQVTEAQDDADVFAIMVGDCLNDGEQTDTEVMTLPIVPCDEEHDSEAFHSEDLPDGEYPGQEAVAASAEEICAAQFPAFAGIAFEESTLNFGYYSPTQESWEQRDDREILCTIYALDPETGEPVRTTGTLEGAAR</sequence>
<evidence type="ECO:0000259" key="1">
    <source>
        <dbReference type="Pfam" id="PF13845"/>
    </source>
</evidence>
<dbReference type="Pfam" id="PF13845">
    <property type="entry name" value="Septum_form"/>
    <property type="match status" value="1"/>
</dbReference>
<feature type="domain" description="Septum formation-related" evidence="1">
    <location>
        <begin position="61"/>
        <end position="176"/>
    </location>
</feature>
<comment type="caution">
    <text evidence="2">The sequence shown here is derived from an EMBL/GenBank/DDBJ whole genome shotgun (WGS) entry which is preliminary data.</text>
</comment>
<dbReference type="AlphaFoldDB" id="A0A2M9CLM6"/>
<evidence type="ECO:0000313" key="2">
    <source>
        <dbReference type="EMBL" id="PJJ72796.1"/>
    </source>
</evidence>